<reference evidence="7 8" key="1">
    <citation type="submission" date="2019-02" db="EMBL/GenBank/DDBJ databases">
        <title>Kribbella capetownensis sp. nov. and Kribbella speibonae sp. nov., isolated from soil.</title>
        <authorList>
            <person name="Curtis S.M."/>
            <person name="Norton I."/>
            <person name="Everest G.J."/>
            <person name="Meyers P.R."/>
        </authorList>
    </citation>
    <scope>NUCLEOTIDE SEQUENCE [LARGE SCALE GENOMIC DNA]</scope>
    <source>
        <strain evidence="7 8">YM53</strain>
    </source>
</reference>
<evidence type="ECO:0000259" key="6">
    <source>
        <dbReference type="PROSITE" id="PS50109"/>
    </source>
</evidence>
<dbReference type="SMART" id="SM00387">
    <property type="entry name" value="HATPase_c"/>
    <property type="match status" value="1"/>
</dbReference>
<dbReference type="InterPro" id="IPR005467">
    <property type="entry name" value="His_kinase_dom"/>
</dbReference>
<dbReference type="SUPFAM" id="SSF55874">
    <property type="entry name" value="ATPase domain of HSP90 chaperone/DNA topoisomerase II/histidine kinase"/>
    <property type="match status" value="1"/>
</dbReference>
<dbReference type="Pfam" id="PF02518">
    <property type="entry name" value="HATPase_c"/>
    <property type="match status" value="1"/>
</dbReference>
<keyword evidence="5" id="KW-0812">Transmembrane</keyword>
<evidence type="ECO:0000256" key="1">
    <source>
        <dbReference type="ARBA" id="ARBA00022679"/>
    </source>
</evidence>
<keyword evidence="8" id="KW-1185">Reference proteome</keyword>
<keyword evidence="4" id="KW-0175">Coiled coil</keyword>
<dbReference type="CDD" id="cd16917">
    <property type="entry name" value="HATPase_UhpB-NarQ-NarX-like"/>
    <property type="match status" value="1"/>
</dbReference>
<feature type="transmembrane region" description="Helical" evidence="5">
    <location>
        <begin position="46"/>
        <end position="62"/>
    </location>
</feature>
<dbReference type="PIRSF" id="PIRSF037434">
    <property type="entry name" value="STHK_ChrS"/>
    <property type="match status" value="1"/>
</dbReference>
<dbReference type="PROSITE" id="PS50109">
    <property type="entry name" value="HIS_KIN"/>
    <property type="match status" value="1"/>
</dbReference>
<dbReference type="Gene3D" id="1.20.5.1930">
    <property type="match status" value="1"/>
</dbReference>
<proteinExistence type="predicted"/>
<name>A0A4R0JU68_9ACTN</name>
<keyword evidence="3" id="KW-0902">Two-component regulatory system</keyword>
<dbReference type="InterPro" id="IPR050482">
    <property type="entry name" value="Sensor_HK_TwoCompSys"/>
</dbReference>
<sequence>MTTAEADIDRRQEVFRRWQPLGLLVLGALLSAATVELIMPTAARQITAATLVVAAVLLQLWWGDRTRRGPSRLSVAYYAIRYVIGFALTLTNPFFAFYTVAGYFDAEELIPGRRWRRVALFACSIPVAGAQTSGIPVDGGMKWVVFAVLLAGNNVMLTLVTHFSEQEEQRSRGRAATILELQQARDENAALQAQLLVQAREAGIADERRRLAAEIHDTIAQGLTGIIAQLQAVATTSDHEAAREHVGRATELARHSLGEARRSVHNLAPAGLSYDGLPEALHKTVDQWADRTGVRTEFTLTGTAEHLHGEVSATLLRITQEALANVSKHAAATRVGVTLSFMDDEVTLDIRDDGKGFEPMALPSRSSTGGFGLEGMRARAERIAGSLTVEAEPGSGTAVSARVPLVLHE</sequence>
<protein>
    <submittedName>
        <fullName evidence="7">Sensor histidine kinase</fullName>
    </submittedName>
</protein>
<dbReference type="AlphaFoldDB" id="A0A4R0JU68"/>
<comment type="caution">
    <text evidence="7">The sequence shown here is derived from an EMBL/GenBank/DDBJ whole genome shotgun (WGS) entry which is preliminary data.</text>
</comment>
<keyword evidence="5" id="KW-0472">Membrane</keyword>
<evidence type="ECO:0000256" key="2">
    <source>
        <dbReference type="ARBA" id="ARBA00022777"/>
    </source>
</evidence>
<feature type="transmembrane region" description="Helical" evidence="5">
    <location>
        <begin position="20"/>
        <end position="39"/>
    </location>
</feature>
<dbReference type="OrthoDB" id="144293at2"/>
<feature type="coiled-coil region" evidence="4">
    <location>
        <begin position="174"/>
        <end position="201"/>
    </location>
</feature>
<gene>
    <name evidence="7" type="ORF">E0H75_17900</name>
</gene>
<dbReference type="RefSeq" id="WP_131514657.1">
    <property type="nucleotide sequence ID" value="NZ_SJKD01000003.1"/>
</dbReference>
<accession>A0A4R0JU68</accession>
<feature type="transmembrane region" description="Helical" evidence="5">
    <location>
        <begin position="82"/>
        <end position="106"/>
    </location>
</feature>
<dbReference type="EMBL" id="SJKD01000003">
    <property type="protein sequence ID" value="TCC50150.1"/>
    <property type="molecule type" value="Genomic_DNA"/>
</dbReference>
<dbReference type="GO" id="GO:0000155">
    <property type="term" value="F:phosphorelay sensor kinase activity"/>
    <property type="evidence" value="ECO:0007669"/>
    <property type="project" value="InterPro"/>
</dbReference>
<dbReference type="Pfam" id="PF07730">
    <property type="entry name" value="HisKA_3"/>
    <property type="match status" value="1"/>
</dbReference>
<evidence type="ECO:0000256" key="4">
    <source>
        <dbReference type="SAM" id="Coils"/>
    </source>
</evidence>
<keyword evidence="5" id="KW-1133">Transmembrane helix</keyword>
<dbReference type="InterPro" id="IPR003594">
    <property type="entry name" value="HATPase_dom"/>
</dbReference>
<feature type="domain" description="Histidine kinase" evidence="6">
    <location>
        <begin position="315"/>
        <end position="407"/>
    </location>
</feature>
<dbReference type="GO" id="GO:0016020">
    <property type="term" value="C:membrane"/>
    <property type="evidence" value="ECO:0007669"/>
    <property type="project" value="InterPro"/>
</dbReference>
<evidence type="ECO:0000313" key="8">
    <source>
        <dbReference type="Proteomes" id="UP000293342"/>
    </source>
</evidence>
<keyword evidence="2 7" id="KW-0418">Kinase</keyword>
<evidence type="ECO:0000256" key="5">
    <source>
        <dbReference type="SAM" id="Phobius"/>
    </source>
</evidence>
<evidence type="ECO:0000256" key="3">
    <source>
        <dbReference type="ARBA" id="ARBA00023012"/>
    </source>
</evidence>
<dbReference type="InterPro" id="IPR011712">
    <property type="entry name" value="Sig_transdc_His_kin_sub3_dim/P"/>
</dbReference>
<dbReference type="Gene3D" id="3.30.565.10">
    <property type="entry name" value="Histidine kinase-like ATPase, C-terminal domain"/>
    <property type="match status" value="1"/>
</dbReference>
<organism evidence="7 8">
    <name type="scientific">Kribbella capetownensis</name>
    <dbReference type="NCBI Taxonomy" id="1572659"/>
    <lineage>
        <taxon>Bacteria</taxon>
        <taxon>Bacillati</taxon>
        <taxon>Actinomycetota</taxon>
        <taxon>Actinomycetes</taxon>
        <taxon>Propionibacteriales</taxon>
        <taxon>Kribbellaceae</taxon>
        <taxon>Kribbella</taxon>
    </lineage>
</organism>
<dbReference type="InterPro" id="IPR017205">
    <property type="entry name" value="Sig_transdc_His_kinase_ChrS"/>
</dbReference>
<dbReference type="GO" id="GO:0046983">
    <property type="term" value="F:protein dimerization activity"/>
    <property type="evidence" value="ECO:0007669"/>
    <property type="project" value="InterPro"/>
</dbReference>
<dbReference type="PANTHER" id="PTHR24421:SF62">
    <property type="entry name" value="SENSORY TRANSDUCTION HISTIDINE KINASE"/>
    <property type="match status" value="1"/>
</dbReference>
<evidence type="ECO:0000313" key="7">
    <source>
        <dbReference type="EMBL" id="TCC50150.1"/>
    </source>
</evidence>
<dbReference type="InterPro" id="IPR036890">
    <property type="entry name" value="HATPase_C_sf"/>
</dbReference>
<dbReference type="Proteomes" id="UP000293342">
    <property type="component" value="Unassembled WGS sequence"/>
</dbReference>
<keyword evidence="1" id="KW-0808">Transferase</keyword>
<dbReference type="PANTHER" id="PTHR24421">
    <property type="entry name" value="NITRATE/NITRITE SENSOR PROTEIN NARX-RELATED"/>
    <property type="match status" value="1"/>
</dbReference>